<proteinExistence type="predicted"/>
<evidence type="ECO:0000313" key="2">
    <source>
        <dbReference type="Proteomes" id="UP000027361"/>
    </source>
</evidence>
<evidence type="ECO:0000313" key="1">
    <source>
        <dbReference type="EMBL" id="KDN53565.1"/>
    </source>
</evidence>
<dbReference type="OrthoDB" id="411064at2759"/>
<dbReference type="Proteomes" id="UP000027361">
    <property type="component" value="Unassembled WGS sequence"/>
</dbReference>
<dbReference type="HOGENOM" id="CLU_2028325_0_0_1"/>
<dbReference type="EMBL" id="JMSN01000001">
    <property type="protein sequence ID" value="KDN53565.1"/>
    <property type="molecule type" value="Genomic_DNA"/>
</dbReference>
<name>A0A066WS98_TILAU</name>
<gene>
    <name evidence="1" type="ORF">K437DRAFT_2118</name>
</gene>
<sequence length="122" mass="14150">MECKRNSKFKAIKRQRREHAPFKLSLEVLSVREPMQLLTPLNKSEVNTIRCIGLIHTDVAKEAKLDLPDRITLLHKPRTIASISDHSQIRPGRPIFLRESPCGSIREDCKSLWDEYTNAFIR</sequence>
<comment type="caution">
    <text evidence="1">The sequence shown here is derived from an EMBL/GenBank/DDBJ whole genome shotgun (WGS) entry which is preliminary data.</text>
</comment>
<protein>
    <submittedName>
        <fullName evidence="1">Uncharacterized protein</fullName>
    </submittedName>
</protein>
<dbReference type="AlphaFoldDB" id="A0A066WS98"/>
<accession>A0A066WS98</accession>
<dbReference type="RefSeq" id="XP_013246353.1">
    <property type="nucleotide sequence ID" value="XM_013390899.1"/>
</dbReference>
<reference evidence="1 2" key="1">
    <citation type="submission" date="2014-05" db="EMBL/GenBank/DDBJ databases">
        <title>Draft genome sequence of a rare smut relative, Tilletiaria anomala UBC 951.</title>
        <authorList>
            <consortium name="DOE Joint Genome Institute"/>
            <person name="Toome M."/>
            <person name="Kuo A."/>
            <person name="Henrissat B."/>
            <person name="Lipzen A."/>
            <person name="Tritt A."/>
            <person name="Yoshinaga Y."/>
            <person name="Zane M."/>
            <person name="Barry K."/>
            <person name="Grigoriev I.V."/>
            <person name="Spatafora J.W."/>
            <person name="Aimea M.C."/>
        </authorList>
    </citation>
    <scope>NUCLEOTIDE SEQUENCE [LARGE SCALE GENOMIC DNA]</scope>
    <source>
        <strain evidence="1 2">UBC 951</strain>
    </source>
</reference>
<dbReference type="InParanoid" id="A0A066WS98"/>
<organism evidence="1 2">
    <name type="scientific">Tilletiaria anomala (strain ATCC 24038 / CBS 436.72 / UBC 951)</name>
    <dbReference type="NCBI Taxonomy" id="1037660"/>
    <lineage>
        <taxon>Eukaryota</taxon>
        <taxon>Fungi</taxon>
        <taxon>Dikarya</taxon>
        <taxon>Basidiomycota</taxon>
        <taxon>Ustilaginomycotina</taxon>
        <taxon>Exobasidiomycetes</taxon>
        <taxon>Georgefischeriales</taxon>
        <taxon>Tilletiariaceae</taxon>
        <taxon>Tilletiaria</taxon>
    </lineage>
</organism>
<keyword evidence="2" id="KW-1185">Reference proteome</keyword>
<dbReference type="GeneID" id="25262091"/>